<evidence type="ECO:0008006" key="4">
    <source>
        <dbReference type="Google" id="ProtNLM"/>
    </source>
</evidence>
<sequence length="287" mass="31237">MIGIELTTFMTVPEIDLETAVRLITVLTGLHLLYSSAELYSVRRQYGVGGFMSWKVVSVYVGNIRGISLLSPLLGRFPTLILVRFCLGGALIGIGALGSMLPLYQVVLPVAVFVALVLDVLVIVRHPAGLSGAFDMSLVTHAGLFVATAMPNNRTIQLAGILFIATQGILGYFLAGVAKAIGKEWRTGEALEMVLSTKTWGDDRLYELIQSHAWLKRIVGGKIVLFEVLFPVVLFVDPQIVVAIFAIGIIFHVVNAVVMGINSFVIMFPATYPAIYYANQLIPWTIV</sequence>
<keyword evidence="1" id="KW-0812">Transmembrane</keyword>
<proteinExistence type="predicted"/>
<feature type="transmembrane region" description="Helical" evidence="1">
    <location>
        <begin position="240"/>
        <end position="261"/>
    </location>
</feature>
<keyword evidence="1" id="KW-0472">Membrane</keyword>
<name>A0A1G8WSS9_9EURY</name>
<gene>
    <name evidence="2" type="ORF">SAMN04515672_1479</name>
</gene>
<dbReference type="OrthoDB" id="350333at2157"/>
<dbReference type="RefSeq" id="WP_090303993.1">
    <property type="nucleotide sequence ID" value="NZ_FNFE01000002.1"/>
</dbReference>
<evidence type="ECO:0000256" key="1">
    <source>
        <dbReference type="SAM" id="Phobius"/>
    </source>
</evidence>
<keyword evidence="3" id="KW-1185">Reference proteome</keyword>
<feature type="transmembrane region" description="Helical" evidence="1">
    <location>
        <begin position="103"/>
        <end position="124"/>
    </location>
</feature>
<organism evidence="2 3">
    <name type="scientific">Natronorubrum texcoconense</name>
    <dbReference type="NCBI Taxonomy" id="1095776"/>
    <lineage>
        <taxon>Archaea</taxon>
        <taxon>Methanobacteriati</taxon>
        <taxon>Methanobacteriota</taxon>
        <taxon>Stenosarchaea group</taxon>
        <taxon>Halobacteria</taxon>
        <taxon>Halobacteriales</taxon>
        <taxon>Natrialbaceae</taxon>
        <taxon>Natronorubrum</taxon>
    </lineage>
</organism>
<dbReference type="STRING" id="1095776.SAMN04515672_1479"/>
<dbReference type="Proteomes" id="UP000198882">
    <property type="component" value="Unassembled WGS sequence"/>
</dbReference>
<dbReference type="EMBL" id="FNFE01000002">
    <property type="protein sequence ID" value="SDJ80685.1"/>
    <property type="molecule type" value="Genomic_DNA"/>
</dbReference>
<reference evidence="3" key="1">
    <citation type="submission" date="2016-10" db="EMBL/GenBank/DDBJ databases">
        <authorList>
            <person name="Varghese N."/>
            <person name="Submissions S."/>
        </authorList>
    </citation>
    <scope>NUCLEOTIDE SEQUENCE [LARGE SCALE GENOMIC DNA]</scope>
    <source>
        <strain evidence="3">B4,CECT 8067,JCM 17497</strain>
    </source>
</reference>
<evidence type="ECO:0000313" key="2">
    <source>
        <dbReference type="EMBL" id="SDJ80685.1"/>
    </source>
</evidence>
<dbReference type="AlphaFoldDB" id="A0A1G8WSS9"/>
<feature type="transmembrane region" description="Helical" evidence="1">
    <location>
        <begin position="214"/>
        <end position="234"/>
    </location>
</feature>
<keyword evidence="1" id="KW-1133">Transmembrane helix</keyword>
<feature type="transmembrane region" description="Helical" evidence="1">
    <location>
        <begin position="156"/>
        <end position="177"/>
    </location>
</feature>
<accession>A0A1G8WSS9</accession>
<protein>
    <recommendedName>
        <fullName evidence="4">HTTM domain-containing protein</fullName>
    </recommendedName>
</protein>
<feature type="transmembrane region" description="Helical" evidence="1">
    <location>
        <begin position="73"/>
        <end position="97"/>
    </location>
</feature>
<evidence type="ECO:0000313" key="3">
    <source>
        <dbReference type="Proteomes" id="UP000198882"/>
    </source>
</evidence>